<dbReference type="Proteomes" id="UP000004221">
    <property type="component" value="Unassembled WGS sequence"/>
</dbReference>
<evidence type="ECO:0000313" key="3">
    <source>
        <dbReference type="Proteomes" id="UP000004221"/>
    </source>
</evidence>
<dbReference type="RefSeq" id="WP_008475883.1">
    <property type="nucleotide sequence ID" value="NZ_CAGS01000096.1"/>
</dbReference>
<comment type="caution">
    <text evidence="2">The sequence shown here is derived from an EMBL/GenBank/DDBJ whole genome shotgun (WGS) entry which is preliminary data.</text>
</comment>
<dbReference type="EMBL" id="CAGS01000096">
    <property type="protein sequence ID" value="CCF83102.1"/>
    <property type="molecule type" value="Genomic_DNA"/>
</dbReference>
<feature type="transmembrane region" description="Helical" evidence="1">
    <location>
        <begin position="50"/>
        <end position="73"/>
    </location>
</feature>
<dbReference type="AlphaFoldDB" id="I4EEJ0"/>
<feature type="transmembrane region" description="Helical" evidence="1">
    <location>
        <begin position="137"/>
        <end position="155"/>
    </location>
</feature>
<gene>
    <name evidence="2" type="ORF">NITHO_1850004</name>
</gene>
<evidence type="ECO:0008006" key="4">
    <source>
        <dbReference type="Google" id="ProtNLM"/>
    </source>
</evidence>
<evidence type="ECO:0000256" key="1">
    <source>
        <dbReference type="SAM" id="Phobius"/>
    </source>
</evidence>
<accession>I4EEJ0</accession>
<organism evidence="2 3">
    <name type="scientific">Nitrolancea hollandica Lb</name>
    <dbReference type="NCBI Taxonomy" id="1129897"/>
    <lineage>
        <taxon>Bacteria</taxon>
        <taxon>Pseudomonadati</taxon>
        <taxon>Thermomicrobiota</taxon>
        <taxon>Thermomicrobia</taxon>
        <taxon>Sphaerobacterales</taxon>
        <taxon>Sphaerobacterineae</taxon>
        <taxon>Sphaerobacteraceae</taxon>
        <taxon>Nitrolancea</taxon>
    </lineage>
</organism>
<feature type="transmembrane region" description="Helical" evidence="1">
    <location>
        <begin position="80"/>
        <end position="99"/>
    </location>
</feature>
<keyword evidence="1" id="KW-1133">Transmembrane helix</keyword>
<evidence type="ECO:0000313" key="2">
    <source>
        <dbReference type="EMBL" id="CCF83102.1"/>
    </source>
</evidence>
<sequence>MNVRGILLWGFAGTTILTTILRASQAAGFTRLDLPLILGLMVTSDRDRAKVYGFLLHLVNGWLFSLVYAAFFASLRRTTWWLGASIGLIHGLFVLMVGLPSLPGFHPRMATDAMGPEPTHELEPPGFMALNYGRQTATVTLIAHVIFGAILGRFYRRKG</sequence>
<keyword evidence="3" id="KW-1185">Reference proteome</keyword>
<protein>
    <recommendedName>
        <fullName evidence="4">DUF1440 domain-containing protein</fullName>
    </recommendedName>
</protein>
<keyword evidence="1" id="KW-0812">Transmembrane</keyword>
<reference evidence="2 3" key="1">
    <citation type="journal article" date="2012" name="ISME J.">
        <title>Nitrification expanded: discovery, physiology and genomics of a nitrite-oxidizing bacterium from the phylum Chloroflexi.</title>
        <authorList>
            <person name="Sorokin D.Y."/>
            <person name="Lucker S."/>
            <person name="Vejmelkova D."/>
            <person name="Kostrikina N.A."/>
            <person name="Kleerebezem R."/>
            <person name="Rijpstra W.I."/>
            <person name="Damste J.S."/>
            <person name="Le Paslier D."/>
            <person name="Muyzer G."/>
            <person name="Wagner M."/>
            <person name="van Loosdrecht M.C."/>
            <person name="Daims H."/>
        </authorList>
    </citation>
    <scope>NUCLEOTIDE SEQUENCE [LARGE SCALE GENOMIC DNA]</scope>
    <source>
        <strain evidence="3">none</strain>
    </source>
</reference>
<dbReference type="OrthoDB" id="161967at2"/>
<keyword evidence="1" id="KW-0472">Membrane</keyword>
<name>I4EEJ0_9BACT</name>
<proteinExistence type="predicted"/>